<dbReference type="PANTHER" id="PTHR42973">
    <property type="entry name" value="BINDING OXIDOREDUCTASE, PUTATIVE (AFU_ORTHOLOGUE AFUA_1G17690)-RELATED"/>
    <property type="match status" value="1"/>
</dbReference>
<evidence type="ECO:0000256" key="1">
    <source>
        <dbReference type="ARBA" id="ARBA00001974"/>
    </source>
</evidence>
<feature type="domain" description="FAD-binding PCMH-type" evidence="6">
    <location>
        <begin position="26"/>
        <end position="209"/>
    </location>
</feature>
<evidence type="ECO:0000256" key="4">
    <source>
        <dbReference type="ARBA" id="ARBA00022827"/>
    </source>
</evidence>
<dbReference type="Gene3D" id="3.40.462.20">
    <property type="match status" value="1"/>
</dbReference>
<keyword evidence="8" id="KW-1185">Reference proteome</keyword>
<evidence type="ECO:0000256" key="3">
    <source>
        <dbReference type="ARBA" id="ARBA00022630"/>
    </source>
</evidence>
<organism evidence="7 8">
    <name type="scientific">Myceligenerans crystallogenes</name>
    <dbReference type="NCBI Taxonomy" id="316335"/>
    <lineage>
        <taxon>Bacteria</taxon>
        <taxon>Bacillati</taxon>
        <taxon>Actinomycetota</taxon>
        <taxon>Actinomycetes</taxon>
        <taxon>Micrococcales</taxon>
        <taxon>Promicromonosporaceae</taxon>
        <taxon>Myceligenerans</taxon>
    </lineage>
</organism>
<comment type="caution">
    <text evidence="7">The sequence shown here is derived from an EMBL/GenBank/DDBJ whole genome shotgun (WGS) entry which is preliminary data.</text>
</comment>
<evidence type="ECO:0000313" key="8">
    <source>
        <dbReference type="Proteomes" id="UP001501094"/>
    </source>
</evidence>
<dbReference type="Pfam" id="PF08031">
    <property type="entry name" value="BBE"/>
    <property type="match status" value="1"/>
</dbReference>
<dbReference type="Gene3D" id="3.30.465.10">
    <property type="match status" value="1"/>
</dbReference>
<sequence>MSTTSANPGSRPVVLSDRQGFDRRWFAPNLEAVYVPRNDAEAVAQIDEAIGRYGRDVKITSGRHCYEDFVYNDTTRAVIDLSGMNGVGWDGGQAAYFVEAGCENWTVYRTLLNGWNKTVPAGSCYSVGAGGHITGGGYGLLSRLHGLVVDHLSAVDVVTWNASSNSAELHRVSASSPSQDEQDLFWALRGAGCGNFGVILRYWFDELPEAPEFASIYTLSWDWASVDQGSFADLLASYAEFVSIMPETDFSLLKLTHVSAGQLGMVLQAVSPPGVTVSDHRAEVEHRHTQARKRFGAIVPHAPSRHALGGHPGWTTTAVGSENVQHTTYLEALQTMNGSGHNQFGKYKSAYLNRAFPADQVAAIYKWLNITPVGLAAADMNQSLLQVDSYGGAVNRIAPDATAVPQRSAIMKLQYQTYWLNAARPGEGSRPPYDVQADAHLRWITDFYREVYAGYGGTPDPARDPSGTVAGAYFNYPDTALGTHAGGDVDRALRLYFLRNYRDNPRNLVAVKRRWDPADVFHHAQSIPLR</sequence>
<dbReference type="Pfam" id="PF01565">
    <property type="entry name" value="FAD_binding_4"/>
    <property type="match status" value="1"/>
</dbReference>
<proteinExistence type="inferred from homology"/>
<dbReference type="InterPro" id="IPR012951">
    <property type="entry name" value="BBE"/>
</dbReference>
<evidence type="ECO:0000259" key="6">
    <source>
        <dbReference type="PROSITE" id="PS51387"/>
    </source>
</evidence>
<keyword evidence="4" id="KW-0274">FAD</keyword>
<dbReference type="Proteomes" id="UP001501094">
    <property type="component" value="Unassembled WGS sequence"/>
</dbReference>
<comment type="similarity">
    <text evidence="2">Belongs to the oxygen-dependent FAD-linked oxidoreductase family.</text>
</comment>
<dbReference type="InterPro" id="IPR006094">
    <property type="entry name" value="Oxid_FAD_bind_N"/>
</dbReference>
<keyword evidence="3" id="KW-0285">Flavoprotein</keyword>
<evidence type="ECO:0000256" key="2">
    <source>
        <dbReference type="ARBA" id="ARBA00005466"/>
    </source>
</evidence>
<dbReference type="InterPro" id="IPR036318">
    <property type="entry name" value="FAD-bd_PCMH-like_sf"/>
</dbReference>
<name>A0ABN2NJ66_9MICO</name>
<accession>A0ABN2NJ66</accession>
<dbReference type="PROSITE" id="PS51387">
    <property type="entry name" value="FAD_PCMH"/>
    <property type="match status" value="1"/>
</dbReference>
<dbReference type="InterPro" id="IPR016169">
    <property type="entry name" value="FAD-bd_PCMH_sub2"/>
</dbReference>
<comment type="cofactor">
    <cofactor evidence="1">
        <name>FAD</name>
        <dbReference type="ChEBI" id="CHEBI:57692"/>
    </cofactor>
</comment>
<evidence type="ECO:0000256" key="5">
    <source>
        <dbReference type="ARBA" id="ARBA00023002"/>
    </source>
</evidence>
<dbReference type="PANTHER" id="PTHR42973:SF39">
    <property type="entry name" value="FAD-BINDING PCMH-TYPE DOMAIN-CONTAINING PROTEIN"/>
    <property type="match status" value="1"/>
</dbReference>
<reference evidence="7 8" key="1">
    <citation type="journal article" date="2019" name="Int. J. Syst. Evol. Microbiol.">
        <title>The Global Catalogue of Microorganisms (GCM) 10K type strain sequencing project: providing services to taxonomists for standard genome sequencing and annotation.</title>
        <authorList>
            <consortium name="The Broad Institute Genomics Platform"/>
            <consortium name="The Broad Institute Genome Sequencing Center for Infectious Disease"/>
            <person name="Wu L."/>
            <person name="Ma J."/>
        </authorList>
    </citation>
    <scope>NUCLEOTIDE SEQUENCE [LARGE SCALE GENOMIC DNA]</scope>
    <source>
        <strain evidence="7 8">JCM 14326</strain>
    </source>
</reference>
<dbReference type="InterPro" id="IPR050416">
    <property type="entry name" value="FAD-linked_Oxidoreductase"/>
</dbReference>
<gene>
    <name evidence="7" type="ORF">GCM10009751_30680</name>
</gene>
<protein>
    <submittedName>
        <fullName evidence="7">FAD-binding protein</fullName>
    </submittedName>
</protein>
<keyword evidence="5" id="KW-0560">Oxidoreductase</keyword>
<evidence type="ECO:0000313" key="7">
    <source>
        <dbReference type="EMBL" id="GAA1869696.1"/>
    </source>
</evidence>
<dbReference type="SUPFAM" id="SSF56176">
    <property type="entry name" value="FAD-binding/transporter-associated domain-like"/>
    <property type="match status" value="1"/>
</dbReference>
<dbReference type="InterPro" id="IPR016166">
    <property type="entry name" value="FAD-bd_PCMH"/>
</dbReference>
<dbReference type="EMBL" id="BAAANL010000006">
    <property type="protein sequence ID" value="GAA1869696.1"/>
    <property type="molecule type" value="Genomic_DNA"/>
</dbReference>
<dbReference type="RefSeq" id="WP_344104511.1">
    <property type="nucleotide sequence ID" value="NZ_BAAANL010000006.1"/>
</dbReference>